<sequence length="95" mass="11125">MQRWKDAIIDDRGVEPTKAICTRKVWNYLMNNNKIKLDMNPAGGQNIIMTDKMLVQYLESKLFELIEDLEEKNSEPAEVILKNMKLDELKNKAKQ</sequence>
<comment type="caution">
    <text evidence="1">The sequence shown here is derived from an EMBL/GenBank/DDBJ whole genome shotgun (WGS) entry which is preliminary data.</text>
</comment>
<dbReference type="Gene3D" id="3.90.1690.10">
    <property type="entry name" value="phage-related protein like domain"/>
    <property type="match status" value="1"/>
</dbReference>
<dbReference type="EMBL" id="QXXA01000028">
    <property type="protein sequence ID" value="NBI08311.1"/>
    <property type="molecule type" value="Genomic_DNA"/>
</dbReference>
<evidence type="ECO:0000313" key="2">
    <source>
        <dbReference type="Proteomes" id="UP000467132"/>
    </source>
</evidence>
<name>A0A845R160_9CLOT</name>
<dbReference type="AlphaFoldDB" id="A0A845R160"/>
<gene>
    <name evidence="1" type="ORF">D3Z33_15770</name>
</gene>
<keyword evidence="2" id="KW-1185">Reference proteome</keyword>
<reference evidence="1 2" key="1">
    <citation type="submission" date="2018-08" db="EMBL/GenBank/DDBJ databases">
        <title>Murine metabolic-syndrome-specific gut microbial biobank.</title>
        <authorList>
            <person name="Liu C."/>
        </authorList>
    </citation>
    <scope>NUCLEOTIDE SEQUENCE [LARGE SCALE GENOMIC DNA]</scope>
    <source>
        <strain evidence="1 2">583</strain>
    </source>
</reference>
<dbReference type="InterPro" id="IPR053738">
    <property type="entry name" value="Lambda_capsid_assembly"/>
</dbReference>
<organism evidence="1 2">
    <name type="scientific">Senegalia massiliensis</name>
    <dbReference type="NCBI Taxonomy" id="1720316"/>
    <lineage>
        <taxon>Bacteria</taxon>
        <taxon>Bacillati</taxon>
        <taxon>Bacillota</taxon>
        <taxon>Clostridia</taxon>
        <taxon>Eubacteriales</taxon>
        <taxon>Clostridiaceae</taxon>
        <taxon>Senegalia</taxon>
    </lineage>
</organism>
<proteinExistence type="predicted"/>
<dbReference type="OrthoDB" id="47969at2"/>
<protein>
    <submittedName>
        <fullName evidence="1">Uncharacterized protein</fullName>
    </submittedName>
</protein>
<dbReference type="Proteomes" id="UP000467132">
    <property type="component" value="Unassembled WGS sequence"/>
</dbReference>
<evidence type="ECO:0000313" key="1">
    <source>
        <dbReference type="EMBL" id="NBI08311.1"/>
    </source>
</evidence>
<accession>A0A845R160</accession>